<dbReference type="InterPro" id="IPR051212">
    <property type="entry name" value="Type-I_RE_S_subunit"/>
</dbReference>
<dbReference type="Pfam" id="PF01420">
    <property type="entry name" value="Methylase_S"/>
    <property type="match status" value="1"/>
</dbReference>
<comment type="similarity">
    <text evidence="1">Belongs to the type-I restriction system S methylase family.</text>
</comment>
<evidence type="ECO:0000256" key="4">
    <source>
        <dbReference type="SAM" id="Coils"/>
    </source>
</evidence>
<sequence>MSSESKDSVENWVPPTPEVPDYWETPDFTDLIENISTNGIKIPQKSYLQAGTYPVIDQGQDLIGGYTDDDTKILNDLGQVIIFGDHTRCFKLINFDFAPGADGVKVLKPNDNIDPKYIYYSLKTLQLPNRVYSRHYSFLKKSKLPPPPTNEQKRIVAKIEELFSELDKGIENRRTAREQLKVYRQAVLKHAFEGKLTAEWREENKDKLETADELLKRIKQEREAYYRQQLEEWETKKQSKKPIKLKDFNSPKTSKFPINSISSAWILLPLEQLAAEAVLGKMLDKQKNTGVAQPYLGNINLRWGCFELDNLKTMKIEKEETARYSLKKGDLVIFEGGEPGRCAIWNGEDNTMFIQKALHRVRFTQSYNPVFAYYFMVYAIKTGSLERSFTGTTIKHLTGKGLSLYPVSTSWTE</sequence>
<evidence type="ECO:0000313" key="6">
    <source>
        <dbReference type="EMBL" id="SFL24468.1"/>
    </source>
</evidence>
<dbReference type="GO" id="GO:0003677">
    <property type="term" value="F:DNA binding"/>
    <property type="evidence" value="ECO:0007669"/>
    <property type="project" value="UniProtKB-KW"/>
</dbReference>
<evidence type="ECO:0000259" key="5">
    <source>
        <dbReference type="Pfam" id="PF01420"/>
    </source>
</evidence>
<dbReference type="PANTHER" id="PTHR43140">
    <property type="entry name" value="TYPE-1 RESTRICTION ENZYME ECOKI SPECIFICITY PROTEIN"/>
    <property type="match status" value="1"/>
</dbReference>
<protein>
    <submittedName>
        <fullName evidence="6">Type I restriction enzyme, S subunit</fullName>
    </submittedName>
</protein>
<proteinExistence type="inferred from homology"/>
<keyword evidence="4" id="KW-0175">Coiled coil</keyword>
<organism evidence="6 7">
    <name type="scientific">Nitrosomonas aestuarii</name>
    <dbReference type="NCBI Taxonomy" id="52441"/>
    <lineage>
        <taxon>Bacteria</taxon>
        <taxon>Pseudomonadati</taxon>
        <taxon>Pseudomonadota</taxon>
        <taxon>Betaproteobacteria</taxon>
        <taxon>Nitrosomonadales</taxon>
        <taxon>Nitrosomonadaceae</taxon>
        <taxon>Nitrosomonas</taxon>
    </lineage>
</organism>
<accession>A0A1I4G2W5</accession>
<dbReference type="PANTHER" id="PTHR43140:SF1">
    <property type="entry name" value="TYPE I RESTRICTION ENZYME ECOKI SPECIFICITY SUBUNIT"/>
    <property type="match status" value="1"/>
</dbReference>
<dbReference type="RefSeq" id="WP_139218602.1">
    <property type="nucleotide sequence ID" value="NZ_FOSP01000047.1"/>
</dbReference>
<dbReference type="Proteomes" id="UP000199533">
    <property type="component" value="Unassembled WGS sequence"/>
</dbReference>
<keyword evidence="3" id="KW-0238">DNA-binding</keyword>
<reference evidence="7" key="1">
    <citation type="submission" date="2016-10" db="EMBL/GenBank/DDBJ databases">
        <authorList>
            <person name="Varghese N."/>
            <person name="Submissions S."/>
        </authorList>
    </citation>
    <scope>NUCLEOTIDE SEQUENCE [LARGE SCALE GENOMIC DNA]</scope>
    <source>
        <strain evidence="7">Nm69</strain>
    </source>
</reference>
<dbReference type="InterPro" id="IPR044946">
    <property type="entry name" value="Restrct_endonuc_typeI_TRD_sf"/>
</dbReference>
<feature type="coiled-coil region" evidence="4">
    <location>
        <begin position="201"/>
        <end position="228"/>
    </location>
</feature>
<dbReference type="EMBL" id="FOSP01000047">
    <property type="protein sequence ID" value="SFL24468.1"/>
    <property type="molecule type" value="Genomic_DNA"/>
</dbReference>
<evidence type="ECO:0000256" key="3">
    <source>
        <dbReference type="ARBA" id="ARBA00023125"/>
    </source>
</evidence>
<dbReference type="Gene3D" id="3.90.220.20">
    <property type="entry name" value="DNA methylase specificity domains"/>
    <property type="match status" value="2"/>
</dbReference>
<dbReference type="STRING" id="52441.SAMN05216302_10471"/>
<keyword evidence="2" id="KW-0680">Restriction system</keyword>
<name>A0A1I4G2W5_9PROT</name>
<evidence type="ECO:0000313" key="7">
    <source>
        <dbReference type="Proteomes" id="UP000199533"/>
    </source>
</evidence>
<dbReference type="GO" id="GO:0009307">
    <property type="term" value="P:DNA restriction-modification system"/>
    <property type="evidence" value="ECO:0007669"/>
    <property type="project" value="UniProtKB-KW"/>
</dbReference>
<gene>
    <name evidence="6" type="ORF">SAMN05216302_10471</name>
</gene>
<dbReference type="SUPFAM" id="SSF116734">
    <property type="entry name" value="DNA methylase specificity domain"/>
    <property type="match status" value="2"/>
</dbReference>
<evidence type="ECO:0000256" key="2">
    <source>
        <dbReference type="ARBA" id="ARBA00022747"/>
    </source>
</evidence>
<keyword evidence="7" id="KW-1185">Reference proteome</keyword>
<dbReference type="OrthoDB" id="5298944at2"/>
<dbReference type="InterPro" id="IPR000055">
    <property type="entry name" value="Restrct_endonuc_typeI_TRD"/>
</dbReference>
<dbReference type="AlphaFoldDB" id="A0A1I4G2W5"/>
<feature type="domain" description="Type I restriction modification DNA specificity" evidence="5">
    <location>
        <begin position="21"/>
        <end position="172"/>
    </location>
</feature>
<evidence type="ECO:0000256" key="1">
    <source>
        <dbReference type="ARBA" id="ARBA00010923"/>
    </source>
</evidence>